<feature type="chain" id="PRO_5035811957" evidence="6">
    <location>
        <begin position="21"/>
        <end position="783"/>
    </location>
</feature>
<feature type="binding site" description="axial binding residue" evidence="4">
    <location>
        <position position="540"/>
    </location>
    <ligand>
        <name>heme b</name>
        <dbReference type="ChEBI" id="CHEBI:60344"/>
    </ligand>
    <ligandPart>
        <name>Fe</name>
        <dbReference type="ChEBI" id="CHEBI:18248"/>
    </ligandPart>
</feature>
<dbReference type="InterPro" id="IPR010255">
    <property type="entry name" value="Haem_peroxidase_sf"/>
</dbReference>
<dbReference type="PANTHER" id="PTHR11475">
    <property type="entry name" value="OXIDASE/PEROXIDASE"/>
    <property type="match status" value="1"/>
</dbReference>
<comment type="caution">
    <text evidence="7">The sequence shown here is derived from an EMBL/GenBank/DDBJ whole genome shotgun (WGS) entry which is preliminary data.</text>
</comment>
<keyword evidence="8" id="KW-1185">Reference proteome</keyword>
<keyword evidence="2" id="KW-0964">Secreted</keyword>
<feature type="region of interest" description="Disordered" evidence="5">
    <location>
        <begin position="279"/>
        <end position="299"/>
    </location>
</feature>
<comment type="subcellular location">
    <subcellularLocation>
        <location evidence="1">Secreted</location>
    </subcellularLocation>
</comment>
<evidence type="ECO:0000256" key="6">
    <source>
        <dbReference type="SAM" id="SignalP"/>
    </source>
</evidence>
<evidence type="ECO:0000256" key="3">
    <source>
        <dbReference type="ARBA" id="ARBA00022729"/>
    </source>
</evidence>
<evidence type="ECO:0000313" key="8">
    <source>
        <dbReference type="Proteomes" id="UP000683360"/>
    </source>
</evidence>
<evidence type="ECO:0000256" key="4">
    <source>
        <dbReference type="PIRSR" id="PIRSR619791-2"/>
    </source>
</evidence>
<keyword evidence="3 6" id="KW-0732">Signal</keyword>
<dbReference type="InterPro" id="IPR019791">
    <property type="entry name" value="Haem_peroxidase_animal"/>
</dbReference>
<feature type="signal peptide" evidence="6">
    <location>
        <begin position="1"/>
        <end position="20"/>
    </location>
</feature>
<dbReference type="Proteomes" id="UP000683360">
    <property type="component" value="Unassembled WGS sequence"/>
</dbReference>
<keyword evidence="7" id="KW-0560">Oxidoreductase</keyword>
<dbReference type="EMBL" id="CAJPWZ010000323">
    <property type="protein sequence ID" value="CAG2190331.1"/>
    <property type="molecule type" value="Genomic_DNA"/>
</dbReference>
<dbReference type="GO" id="GO:0005576">
    <property type="term" value="C:extracellular region"/>
    <property type="evidence" value="ECO:0007669"/>
    <property type="project" value="UniProtKB-SubCell"/>
</dbReference>
<dbReference type="GO" id="GO:0046872">
    <property type="term" value="F:metal ion binding"/>
    <property type="evidence" value="ECO:0007669"/>
    <property type="project" value="UniProtKB-KW"/>
</dbReference>
<accession>A0A8S3Q317</accession>
<protein>
    <submittedName>
        <fullName evidence="7">PXDN</fullName>
        <ecNumber evidence="7">1.11.1.7</ecNumber>
    </submittedName>
</protein>
<dbReference type="EC" id="1.11.1.7" evidence="7"/>
<dbReference type="Pfam" id="PF03098">
    <property type="entry name" value="An_peroxidase"/>
    <property type="match status" value="1"/>
</dbReference>
<evidence type="ECO:0000313" key="7">
    <source>
        <dbReference type="EMBL" id="CAG2190331.1"/>
    </source>
</evidence>
<dbReference type="Gene3D" id="1.10.640.10">
    <property type="entry name" value="Haem peroxidase domain superfamily, animal type"/>
    <property type="match status" value="1"/>
</dbReference>
<dbReference type="FunFam" id="1.10.640.10:FF:000003">
    <property type="entry name" value="chorion peroxidase"/>
    <property type="match status" value="1"/>
</dbReference>
<evidence type="ECO:0000256" key="5">
    <source>
        <dbReference type="SAM" id="MobiDB-lite"/>
    </source>
</evidence>
<evidence type="ECO:0000256" key="2">
    <source>
        <dbReference type="ARBA" id="ARBA00022525"/>
    </source>
</evidence>
<proteinExistence type="predicted"/>
<name>A0A8S3Q317_MYTED</name>
<keyword evidence="4" id="KW-0479">Metal-binding</keyword>
<dbReference type="InterPro" id="IPR037120">
    <property type="entry name" value="Haem_peroxidase_sf_animal"/>
</dbReference>
<evidence type="ECO:0000256" key="1">
    <source>
        <dbReference type="ARBA" id="ARBA00004613"/>
    </source>
</evidence>
<dbReference type="PRINTS" id="PR00457">
    <property type="entry name" value="ANPEROXIDASE"/>
</dbReference>
<dbReference type="PANTHER" id="PTHR11475:SF134">
    <property type="entry name" value="LD42267P"/>
    <property type="match status" value="1"/>
</dbReference>
<dbReference type="SUPFAM" id="SSF48113">
    <property type="entry name" value="Heme-dependent peroxidases"/>
    <property type="match status" value="1"/>
</dbReference>
<keyword evidence="4" id="KW-0349">Heme</keyword>
<dbReference type="GO" id="GO:0020037">
    <property type="term" value="F:heme binding"/>
    <property type="evidence" value="ECO:0007669"/>
    <property type="project" value="InterPro"/>
</dbReference>
<dbReference type="PROSITE" id="PS50292">
    <property type="entry name" value="PEROXIDASE_3"/>
    <property type="match status" value="1"/>
</dbReference>
<dbReference type="CDD" id="cd09823">
    <property type="entry name" value="peroxinectin_like"/>
    <property type="match status" value="1"/>
</dbReference>
<reference evidence="7" key="1">
    <citation type="submission" date="2021-03" db="EMBL/GenBank/DDBJ databases">
        <authorList>
            <person name="Bekaert M."/>
        </authorList>
    </citation>
    <scope>NUCLEOTIDE SEQUENCE</scope>
</reference>
<dbReference type="GO" id="GO:0140825">
    <property type="term" value="F:lactoperoxidase activity"/>
    <property type="evidence" value="ECO:0007669"/>
    <property type="project" value="UniProtKB-EC"/>
</dbReference>
<dbReference type="AlphaFoldDB" id="A0A8S3Q317"/>
<keyword evidence="7" id="KW-0575">Peroxidase</keyword>
<keyword evidence="4" id="KW-0408">Iron</keyword>
<organism evidence="7 8">
    <name type="scientific">Mytilus edulis</name>
    <name type="common">Blue mussel</name>
    <dbReference type="NCBI Taxonomy" id="6550"/>
    <lineage>
        <taxon>Eukaryota</taxon>
        <taxon>Metazoa</taxon>
        <taxon>Spiralia</taxon>
        <taxon>Lophotrochozoa</taxon>
        <taxon>Mollusca</taxon>
        <taxon>Bivalvia</taxon>
        <taxon>Autobranchia</taxon>
        <taxon>Pteriomorphia</taxon>
        <taxon>Mytilida</taxon>
        <taxon>Mytiloidea</taxon>
        <taxon>Mytilidae</taxon>
        <taxon>Mytilinae</taxon>
        <taxon>Mytilus</taxon>
    </lineage>
</organism>
<dbReference type="GO" id="GO:0006979">
    <property type="term" value="P:response to oxidative stress"/>
    <property type="evidence" value="ECO:0007669"/>
    <property type="project" value="InterPro"/>
</dbReference>
<gene>
    <name evidence="7" type="ORF">MEDL_5619</name>
</gene>
<sequence length="783" mass="88810">MEMCKLQLYLYVIGLSTVLADVRENSDVQYISRLIGNKRRLCIPIVNCPPGNEILPCSDDHTKDICHPCPLELVQPNYIQSTQDTKQTECFENKNKDKCHALDIEPSRTSNAKMCSYAKFCQCNTDECYYGDPCACMKKMETCGVGETLNENGTCVHCPFGTWKNETGCGPCISTGGSVVVKSSTVQTTNKPVKRLLSIVSIQAAITSVEVQETVCPESARYRTFSGYCNNLRNPSWGQAGTAQRRLSDRNGKPMVAYEDGVSMPRGFPDRLPDPRVVSNAVSDSSFGPKHQSDRKRTGQHMSFGQLLAHDFIETDIPSGIDCCNRLEPKFGNLDECFPFEIPYSDKRLPAGCKNFIRARAATNDVNLQVYREQINLISSYIDCSFLYGDGVDETLRVQNSFLMKTDPGNLLPTIDGGACLKLKTENRCPFAGDGRSTEAPNLSLNHLVFVRYHNRLSTQLYKLNPCWSNEMVFQETRRIIIAQVQHVTYNHFLPLVVDRKTMQRFKLFSKKRGFNDVYDENVDASSFNSFGIAPWRYGHSQIMAEQSELKDDFKTIITHKLEDNLESPDLWQTNFGERIEDLTRWLATKPAQKIDSFLVDGARDKLFFIKTPPGTDLYALNIQRGRDQGVPAYNEWRKFCGLRKFRSFDDFGEFGSKLAKVYKTVNDVDLFIGGLLEKGEDGGVGPTFAFLIGTQFFRFKVGDRFWYESSDPDFAFTKGQLNSIKSATLLSQIWCTEFGQNTIQKDIFQIPCKNNKLRDCKDLPEIDLTLWKDNNCMERLHK</sequence>
<dbReference type="OrthoDB" id="823504at2759"/>